<dbReference type="EMBL" id="CP159837">
    <property type="protein sequence ID" value="XCM37789.1"/>
    <property type="molecule type" value="Genomic_DNA"/>
</dbReference>
<organism evidence="2">
    <name type="scientific">Planktothricoides raciborskii GIHE-MW2</name>
    <dbReference type="NCBI Taxonomy" id="2792601"/>
    <lineage>
        <taxon>Bacteria</taxon>
        <taxon>Bacillati</taxon>
        <taxon>Cyanobacteriota</taxon>
        <taxon>Cyanophyceae</taxon>
        <taxon>Oscillatoriophycideae</taxon>
        <taxon>Oscillatoriales</taxon>
        <taxon>Oscillatoriaceae</taxon>
        <taxon>Planktothricoides</taxon>
    </lineage>
</organism>
<dbReference type="RefSeq" id="WP_313890620.1">
    <property type="nucleotide sequence ID" value="NZ_CP159837.1"/>
</dbReference>
<sequence>MPLKKIFGSSDSKDILISFLNALIYDEQPTIKDLEIIDPYNSRPIVDLKDSYLDVKAVLNNGSTVIIEMQLLYVGAFEKRVVDNLAKTYGNQLESGARYSQLKPVIALTITDFIMFKNSPEVISKFSFKEDRALFDYPHQEMKMVFVELPKFNKTLEEIDHLAEKWIYFLKETPNLQVIPPKMAEVPELDKALKIANRANVSLTELEEMQKREMWIEDRRGEITFAKEQGLAQGLAEGRLEGISQGVVQGQMGVILRQLERRFGEVPESAIAQIQQLSVDQLAELAIAILDLHNLEDLSQWLQEKLSH</sequence>
<evidence type="ECO:0000313" key="2">
    <source>
        <dbReference type="EMBL" id="XCM37789.1"/>
    </source>
</evidence>
<gene>
    <name evidence="2" type="ORF">ABWT76_000588</name>
</gene>
<dbReference type="PANTHER" id="PTHR41317:SF1">
    <property type="entry name" value="PD-(D_E)XK NUCLEASE FAMILY TRANSPOSASE"/>
    <property type="match status" value="1"/>
</dbReference>
<dbReference type="Pfam" id="PF12784">
    <property type="entry name" value="PDDEXK_2"/>
    <property type="match status" value="1"/>
</dbReference>
<dbReference type="InterPro" id="IPR010106">
    <property type="entry name" value="RpnA"/>
</dbReference>
<feature type="domain" description="DUF4351" evidence="1">
    <location>
        <begin position="245"/>
        <end position="302"/>
    </location>
</feature>
<dbReference type="PANTHER" id="PTHR41317">
    <property type="entry name" value="PD-(D_E)XK NUCLEASE FAMILY TRANSPOSASE"/>
    <property type="match status" value="1"/>
</dbReference>
<evidence type="ECO:0000259" key="1">
    <source>
        <dbReference type="Pfam" id="PF14261"/>
    </source>
</evidence>
<reference evidence="2" key="1">
    <citation type="submission" date="2024-07" db="EMBL/GenBank/DDBJ databases">
        <authorList>
            <person name="Kim Y.J."/>
            <person name="Jeong J.Y."/>
        </authorList>
    </citation>
    <scope>NUCLEOTIDE SEQUENCE</scope>
    <source>
        <strain evidence="2">GIHE-MW2</strain>
    </source>
</reference>
<protein>
    <submittedName>
        <fullName evidence="2">Rpn family recombination-promoting nuclease/putative transposase</fullName>
    </submittedName>
</protein>
<proteinExistence type="predicted"/>
<dbReference type="AlphaFoldDB" id="A0AAU8JGY2"/>
<accession>A0AAU8JGY2</accession>
<dbReference type="InterPro" id="IPR025587">
    <property type="entry name" value="DUF4351"/>
</dbReference>
<name>A0AAU8JGY2_9CYAN</name>
<dbReference type="NCBIfam" id="TIGR01784">
    <property type="entry name" value="T_den_put_tspse"/>
    <property type="match status" value="1"/>
</dbReference>
<dbReference type="Pfam" id="PF14261">
    <property type="entry name" value="DUF4351"/>
    <property type="match status" value="1"/>
</dbReference>